<dbReference type="AlphaFoldDB" id="A0A9P4R653"/>
<evidence type="ECO:0000313" key="3">
    <source>
        <dbReference type="Proteomes" id="UP000799444"/>
    </source>
</evidence>
<feature type="signal peptide" evidence="1">
    <location>
        <begin position="1"/>
        <end position="22"/>
    </location>
</feature>
<reference evidence="2" key="1">
    <citation type="journal article" date="2020" name="Stud. Mycol.">
        <title>101 Dothideomycetes genomes: a test case for predicting lifestyles and emergence of pathogens.</title>
        <authorList>
            <person name="Haridas S."/>
            <person name="Albert R."/>
            <person name="Binder M."/>
            <person name="Bloem J."/>
            <person name="Labutti K."/>
            <person name="Salamov A."/>
            <person name="Andreopoulos B."/>
            <person name="Baker S."/>
            <person name="Barry K."/>
            <person name="Bills G."/>
            <person name="Bluhm B."/>
            <person name="Cannon C."/>
            <person name="Castanera R."/>
            <person name="Culley D."/>
            <person name="Daum C."/>
            <person name="Ezra D."/>
            <person name="Gonzalez J."/>
            <person name="Henrissat B."/>
            <person name="Kuo A."/>
            <person name="Liang C."/>
            <person name="Lipzen A."/>
            <person name="Lutzoni F."/>
            <person name="Magnuson J."/>
            <person name="Mondo S."/>
            <person name="Nolan M."/>
            <person name="Ohm R."/>
            <person name="Pangilinan J."/>
            <person name="Park H.-J."/>
            <person name="Ramirez L."/>
            <person name="Alfaro M."/>
            <person name="Sun H."/>
            <person name="Tritt A."/>
            <person name="Yoshinaga Y."/>
            <person name="Zwiers L.-H."/>
            <person name="Turgeon B."/>
            <person name="Goodwin S."/>
            <person name="Spatafora J."/>
            <person name="Crous P."/>
            <person name="Grigoriev I."/>
        </authorList>
    </citation>
    <scope>NUCLEOTIDE SEQUENCE</scope>
    <source>
        <strain evidence="2">CBS 125425</strain>
    </source>
</reference>
<evidence type="ECO:0000256" key="1">
    <source>
        <dbReference type="SAM" id="SignalP"/>
    </source>
</evidence>
<organism evidence="2 3">
    <name type="scientific">Polyplosphaeria fusca</name>
    <dbReference type="NCBI Taxonomy" id="682080"/>
    <lineage>
        <taxon>Eukaryota</taxon>
        <taxon>Fungi</taxon>
        <taxon>Dikarya</taxon>
        <taxon>Ascomycota</taxon>
        <taxon>Pezizomycotina</taxon>
        <taxon>Dothideomycetes</taxon>
        <taxon>Pleosporomycetidae</taxon>
        <taxon>Pleosporales</taxon>
        <taxon>Tetraplosphaeriaceae</taxon>
        <taxon>Polyplosphaeria</taxon>
    </lineage>
</organism>
<protein>
    <recommendedName>
        <fullName evidence="4">VCBS repeat-containing protein</fullName>
    </recommendedName>
</protein>
<dbReference type="Proteomes" id="UP000799444">
    <property type="component" value="Unassembled WGS sequence"/>
</dbReference>
<sequence length="101" mass="11036">MIWVSALLILMDMGGLTTSAWSQMVEQLAVFNKASGLQNANQIKLSVGFDRANHRFADVNGDGRTDFLWIDKFSGNVSLWLNDGMIPVAGSSFKWTKAPGA</sequence>
<name>A0A9P4R653_9PLEO</name>
<evidence type="ECO:0008006" key="4">
    <source>
        <dbReference type="Google" id="ProtNLM"/>
    </source>
</evidence>
<proteinExistence type="predicted"/>
<comment type="caution">
    <text evidence="2">The sequence shown here is derived from an EMBL/GenBank/DDBJ whole genome shotgun (WGS) entry which is preliminary data.</text>
</comment>
<evidence type="ECO:0000313" key="2">
    <source>
        <dbReference type="EMBL" id="KAF2737389.1"/>
    </source>
</evidence>
<accession>A0A9P4R653</accession>
<dbReference type="SUPFAM" id="SSF69318">
    <property type="entry name" value="Integrin alpha N-terminal domain"/>
    <property type="match status" value="1"/>
</dbReference>
<gene>
    <name evidence="2" type="ORF">EJ04DRAFT_561556</name>
</gene>
<feature type="chain" id="PRO_5040418072" description="VCBS repeat-containing protein" evidence="1">
    <location>
        <begin position="23"/>
        <end position="101"/>
    </location>
</feature>
<keyword evidence="1" id="KW-0732">Signal</keyword>
<dbReference type="InterPro" id="IPR028994">
    <property type="entry name" value="Integrin_alpha_N"/>
</dbReference>
<keyword evidence="3" id="KW-1185">Reference proteome</keyword>
<dbReference type="EMBL" id="ML996116">
    <property type="protein sequence ID" value="KAF2737389.1"/>
    <property type="molecule type" value="Genomic_DNA"/>
</dbReference>
<dbReference type="OrthoDB" id="3915838at2759"/>